<gene>
    <name evidence="1" type="ORF">Pfl04_45170</name>
</gene>
<proteinExistence type="predicted"/>
<keyword evidence="2" id="KW-1185">Reference proteome</keyword>
<dbReference type="Proteomes" id="UP000653674">
    <property type="component" value="Unassembled WGS sequence"/>
</dbReference>
<protein>
    <submittedName>
        <fullName evidence="1">Uncharacterized protein</fullName>
    </submittedName>
</protein>
<dbReference type="RefSeq" id="WP_168077845.1">
    <property type="nucleotide sequence ID" value="NZ_BAAAQJ010000030.1"/>
</dbReference>
<dbReference type="EMBL" id="BONU01000044">
    <property type="protein sequence ID" value="GIG76113.1"/>
    <property type="molecule type" value="Genomic_DNA"/>
</dbReference>
<evidence type="ECO:0000313" key="1">
    <source>
        <dbReference type="EMBL" id="GIG76113.1"/>
    </source>
</evidence>
<accession>A0A8J3PPP0</accession>
<sequence>MSRMTEQQGVWKAWMDAFGCIQNAAPDEVSVDCPSCGDGKVKISYTGDPQSRIGYAILWCDACLRGIHLSRVGIPEGVDMLTFDSTDEEHDAAVPDVHLLAPDPWIEDEDDAPLGE</sequence>
<reference evidence="1" key="1">
    <citation type="submission" date="2021-01" db="EMBL/GenBank/DDBJ databases">
        <title>Whole genome shotgun sequence of Planosporangium flavigriseum NBRC 105377.</title>
        <authorList>
            <person name="Komaki H."/>
            <person name="Tamura T."/>
        </authorList>
    </citation>
    <scope>NUCLEOTIDE SEQUENCE</scope>
    <source>
        <strain evidence="1">NBRC 105377</strain>
    </source>
</reference>
<evidence type="ECO:0000313" key="2">
    <source>
        <dbReference type="Proteomes" id="UP000653674"/>
    </source>
</evidence>
<comment type="caution">
    <text evidence="1">The sequence shown here is derived from an EMBL/GenBank/DDBJ whole genome shotgun (WGS) entry which is preliminary data.</text>
</comment>
<dbReference type="AlphaFoldDB" id="A0A8J3PPP0"/>
<name>A0A8J3PPP0_9ACTN</name>
<organism evidence="1 2">
    <name type="scientific">Planosporangium flavigriseum</name>
    <dbReference type="NCBI Taxonomy" id="373681"/>
    <lineage>
        <taxon>Bacteria</taxon>
        <taxon>Bacillati</taxon>
        <taxon>Actinomycetota</taxon>
        <taxon>Actinomycetes</taxon>
        <taxon>Micromonosporales</taxon>
        <taxon>Micromonosporaceae</taxon>
        <taxon>Planosporangium</taxon>
    </lineage>
</organism>